<keyword evidence="7 10" id="KW-0342">GTP-binding</keyword>
<dbReference type="Proteomes" id="UP000544872">
    <property type="component" value="Unassembled WGS sequence"/>
</dbReference>
<dbReference type="GO" id="GO:0005525">
    <property type="term" value="F:GTP binding"/>
    <property type="evidence" value="ECO:0007669"/>
    <property type="project" value="UniProtKB-UniRule"/>
</dbReference>
<evidence type="ECO:0000259" key="11">
    <source>
        <dbReference type="PROSITE" id="PS51706"/>
    </source>
</evidence>
<evidence type="ECO:0000256" key="5">
    <source>
        <dbReference type="ARBA" id="ARBA00022741"/>
    </source>
</evidence>
<keyword evidence="13" id="KW-1185">Reference proteome</keyword>
<comment type="similarity">
    <text evidence="2 10">Belongs to the TRAFAC class TrmE-Era-EngA-EngB-Septin-like GTPase superfamily. EngB GTPase family.</text>
</comment>
<keyword evidence="6" id="KW-0460">Magnesium</keyword>
<evidence type="ECO:0000256" key="7">
    <source>
        <dbReference type="ARBA" id="ARBA00023134"/>
    </source>
</evidence>
<protein>
    <recommendedName>
        <fullName evidence="10">Probable GTP-binding protein EngB</fullName>
    </recommendedName>
</protein>
<keyword evidence="4" id="KW-0479">Metal-binding</keyword>
<evidence type="ECO:0000256" key="9">
    <source>
        <dbReference type="ARBA" id="ARBA00023306"/>
    </source>
</evidence>
<evidence type="ECO:0000313" key="12">
    <source>
        <dbReference type="EMBL" id="MBB6211480.1"/>
    </source>
</evidence>
<dbReference type="InterPro" id="IPR030393">
    <property type="entry name" value="G_ENGB_dom"/>
</dbReference>
<evidence type="ECO:0000256" key="3">
    <source>
        <dbReference type="ARBA" id="ARBA00022618"/>
    </source>
</evidence>
<sequence>MRDATQPLGNEELEEGRKLFSRPCTFMLGMASLSQLPPDTLPEVCFAGRSNVGKSSLINALTGHNGLARTSDTPGRTQEINFFSLDGIMQLADLPGYGYARAPKDQVARWTRLIKSYLRGRSNLRRVMLLIDSRHGIKSTDGEIMTMLDAAAVNYQVILTKTDKLRPTELEAVLAKTRLDLAKHVAAHPVILCTSSAKTSGLDEVRAEIAALSRF</sequence>
<organism evidence="12 13">
    <name type="scientific">Novispirillum itersonii</name>
    <name type="common">Aquaspirillum itersonii</name>
    <dbReference type="NCBI Taxonomy" id="189"/>
    <lineage>
        <taxon>Bacteria</taxon>
        <taxon>Pseudomonadati</taxon>
        <taxon>Pseudomonadota</taxon>
        <taxon>Alphaproteobacteria</taxon>
        <taxon>Rhodospirillales</taxon>
        <taxon>Novispirillaceae</taxon>
        <taxon>Novispirillum</taxon>
    </lineage>
</organism>
<proteinExistence type="inferred from homology"/>
<dbReference type="InterPro" id="IPR019987">
    <property type="entry name" value="GTP-bd_ribosome_bio_YsxC"/>
</dbReference>
<evidence type="ECO:0000313" key="13">
    <source>
        <dbReference type="Proteomes" id="UP000544872"/>
    </source>
</evidence>
<evidence type="ECO:0000256" key="8">
    <source>
        <dbReference type="ARBA" id="ARBA00023210"/>
    </source>
</evidence>
<keyword evidence="5 10" id="KW-0547">Nucleotide-binding</keyword>
<keyword evidence="8 10" id="KW-0717">Septation</keyword>
<keyword evidence="9 10" id="KW-0131">Cell cycle</keyword>
<dbReference type="EMBL" id="JACIIX010000011">
    <property type="protein sequence ID" value="MBB6211480.1"/>
    <property type="molecule type" value="Genomic_DNA"/>
</dbReference>
<dbReference type="PROSITE" id="PS51706">
    <property type="entry name" value="G_ENGB"/>
    <property type="match status" value="1"/>
</dbReference>
<comment type="caution">
    <text evidence="12">The sequence shown here is derived from an EMBL/GenBank/DDBJ whole genome shotgun (WGS) entry which is preliminary data.</text>
</comment>
<evidence type="ECO:0000256" key="6">
    <source>
        <dbReference type="ARBA" id="ARBA00022842"/>
    </source>
</evidence>
<keyword evidence="3 10" id="KW-0132">Cell division</keyword>
<dbReference type="GO" id="GO:0005829">
    <property type="term" value="C:cytosol"/>
    <property type="evidence" value="ECO:0007669"/>
    <property type="project" value="TreeGrafter"/>
</dbReference>
<dbReference type="InterPro" id="IPR027417">
    <property type="entry name" value="P-loop_NTPase"/>
</dbReference>
<feature type="domain" description="EngB-type G" evidence="11">
    <location>
        <begin position="40"/>
        <end position="215"/>
    </location>
</feature>
<dbReference type="NCBIfam" id="TIGR03598">
    <property type="entry name" value="GTPase_YsxC"/>
    <property type="match status" value="1"/>
</dbReference>
<comment type="function">
    <text evidence="10">Necessary for normal cell division and for the maintenance of normal septation.</text>
</comment>
<dbReference type="HAMAP" id="MF_00321">
    <property type="entry name" value="GTPase_EngB"/>
    <property type="match status" value="1"/>
</dbReference>
<evidence type="ECO:0000256" key="2">
    <source>
        <dbReference type="ARBA" id="ARBA00009638"/>
    </source>
</evidence>
<accession>A0A7W9ZHD4</accession>
<dbReference type="PANTHER" id="PTHR11649:SF13">
    <property type="entry name" value="ENGB-TYPE G DOMAIN-CONTAINING PROTEIN"/>
    <property type="match status" value="1"/>
</dbReference>
<dbReference type="GO" id="GO:0000917">
    <property type="term" value="P:division septum assembly"/>
    <property type="evidence" value="ECO:0007669"/>
    <property type="project" value="UniProtKB-KW"/>
</dbReference>
<name>A0A7W9ZHD4_NOVIT</name>
<reference evidence="12 13" key="1">
    <citation type="submission" date="2020-08" db="EMBL/GenBank/DDBJ databases">
        <title>Genomic Encyclopedia of Type Strains, Phase IV (KMG-IV): sequencing the most valuable type-strain genomes for metagenomic binning, comparative biology and taxonomic classification.</title>
        <authorList>
            <person name="Goeker M."/>
        </authorList>
    </citation>
    <scope>NUCLEOTIDE SEQUENCE [LARGE SCALE GENOMIC DNA]</scope>
    <source>
        <strain evidence="12 13">DSM 11590</strain>
    </source>
</reference>
<dbReference type="SUPFAM" id="SSF52540">
    <property type="entry name" value="P-loop containing nucleoside triphosphate hydrolases"/>
    <property type="match status" value="1"/>
</dbReference>
<dbReference type="Pfam" id="PF01926">
    <property type="entry name" value="MMR_HSR1"/>
    <property type="match status" value="1"/>
</dbReference>
<dbReference type="AlphaFoldDB" id="A0A7W9ZHD4"/>
<dbReference type="InterPro" id="IPR006073">
    <property type="entry name" value="GTP-bd"/>
</dbReference>
<dbReference type="PANTHER" id="PTHR11649">
    <property type="entry name" value="MSS1/TRME-RELATED GTP-BINDING PROTEIN"/>
    <property type="match status" value="1"/>
</dbReference>
<evidence type="ECO:0000256" key="10">
    <source>
        <dbReference type="HAMAP-Rule" id="MF_00321"/>
    </source>
</evidence>
<evidence type="ECO:0000256" key="1">
    <source>
        <dbReference type="ARBA" id="ARBA00001946"/>
    </source>
</evidence>
<dbReference type="Gene3D" id="3.40.50.300">
    <property type="entry name" value="P-loop containing nucleotide triphosphate hydrolases"/>
    <property type="match status" value="1"/>
</dbReference>
<comment type="cofactor">
    <cofactor evidence="1">
        <name>Mg(2+)</name>
        <dbReference type="ChEBI" id="CHEBI:18420"/>
    </cofactor>
</comment>
<gene>
    <name evidence="10" type="primary">engB</name>
    <name evidence="12" type="ORF">FHS48_002919</name>
</gene>
<dbReference type="CDD" id="cd01876">
    <property type="entry name" value="YihA_EngB"/>
    <property type="match status" value="1"/>
</dbReference>
<dbReference type="GO" id="GO:0046872">
    <property type="term" value="F:metal ion binding"/>
    <property type="evidence" value="ECO:0007669"/>
    <property type="project" value="UniProtKB-KW"/>
</dbReference>
<evidence type="ECO:0000256" key="4">
    <source>
        <dbReference type="ARBA" id="ARBA00022723"/>
    </source>
</evidence>